<dbReference type="AlphaFoldDB" id="A0A0W8DV19"/>
<dbReference type="InterPro" id="IPR017853">
    <property type="entry name" value="GH"/>
</dbReference>
<evidence type="ECO:0000256" key="5">
    <source>
        <dbReference type="SAM" id="MobiDB-lite"/>
    </source>
</evidence>
<sequence length="505" mass="55535">MLHRVLPVLLASLPFTSAWLAPIVAKGNKLFDSETGLEFRIKGMAYYPRPNSGEMADVTNYDWAADEHEDVWKPHLEVMQDLGVNTIRLYSVDPSVSHDKFMCACSQAGIYVSVGMAAPCEGCSVADVAAPKCYPDDMFTRMQMVYNAFAVYDNTLLFSVANEPNLISVDGDSGEAVMPCIKAMIRDIREYADSCVGSLREVPIGVEMADIPPRAQWLQYFDCAASNDSSSGSGDAYERAQWMGFNPYVECDPTGHTEYSQSTGLVTLMKDYKDAAYPRPIMFGEFGCNTGDNTMDEYENQRTFYDAKWMNEEADMTEEIVGGNVFEFSTEIANLEGKRIPLMNTFILHLELTKKADKGKYGVGYFQPDDCDNENTTCEFTAYPEYDNLKEAYTTTKNSTVEMDSFTPTRTSALKCPSGLSMDLPETPDVETLSCSVAQPMCDGQKSNDFDSSTLADLNEGKTASSSTASGSSASANDKESAGARTSPVEAFALLLTAFLTLQLM</sequence>
<dbReference type="Gene3D" id="3.20.20.80">
    <property type="entry name" value="Glycosidases"/>
    <property type="match status" value="1"/>
</dbReference>
<dbReference type="EMBL" id="LNFP01000001">
    <property type="protein sequence ID" value="KUG00045.1"/>
    <property type="molecule type" value="Genomic_DNA"/>
</dbReference>
<keyword evidence="3" id="KW-1015">Disulfide bond</keyword>
<dbReference type="GO" id="GO:0034411">
    <property type="term" value="P:cell wall (1-&gt;3)-beta-D-glucan biosynthetic process"/>
    <property type="evidence" value="ECO:0007669"/>
    <property type="project" value="TreeGrafter"/>
</dbReference>
<keyword evidence="2 6" id="KW-0732">Signal</keyword>
<dbReference type="SUPFAM" id="SSF51445">
    <property type="entry name" value="(Trans)glycosidases"/>
    <property type="match status" value="1"/>
</dbReference>
<feature type="signal peptide" evidence="6">
    <location>
        <begin position="1"/>
        <end position="18"/>
    </location>
</feature>
<dbReference type="Pfam" id="PF03198">
    <property type="entry name" value="Glyco_hydro_72"/>
    <property type="match status" value="1"/>
</dbReference>
<reference evidence="7 8" key="1">
    <citation type="submission" date="2015-11" db="EMBL/GenBank/DDBJ databases">
        <title>Genomes and virulence difference between two physiological races of Phytophthora nicotianae.</title>
        <authorList>
            <person name="Liu H."/>
            <person name="Ma X."/>
            <person name="Yu H."/>
            <person name="Fang D."/>
            <person name="Li Y."/>
            <person name="Wang X."/>
            <person name="Wang W."/>
            <person name="Dong Y."/>
            <person name="Xiao B."/>
        </authorList>
    </citation>
    <scope>NUCLEOTIDE SEQUENCE [LARGE SCALE GENOMIC DNA]</scope>
    <source>
        <strain evidence="8">race 1</strain>
    </source>
</reference>
<dbReference type="InterPro" id="IPR004886">
    <property type="entry name" value="Glucanosyltransferase"/>
</dbReference>
<proteinExistence type="inferred from homology"/>
<protein>
    <submittedName>
        <fullName evidence="7">Uncharacterized protein</fullName>
    </submittedName>
</protein>
<evidence type="ECO:0000256" key="1">
    <source>
        <dbReference type="ARBA" id="ARBA00007528"/>
    </source>
</evidence>
<feature type="compositionally biased region" description="Low complexity" evidence="5">
    <location>
        <begin position="463"/>
        <end position="476"/>
    </location>
</feature>
<dbReference type="PANTHER" id="PTHR31468:SF2">
    <property type="entry name" value="1,3-BETA-GLUCANOSYLTRANSFERASE GAS1"/>
    <property type="match status" value="1"/>
</dbReference>
<feature type="chain" id="PRO_5025456046" evidence="6">
    <location>
        <begin position="19"/>
        <end position="505"/>
    </location>
</feature>
<comment type="similarity">
    <text evidence="1">Belongs to the glycosyl hydrolase 72 family.</text>
</comment>
<dbReference type="PANTHER" id="PTHR31468">
    <property type="entry name" value="1,3-BETA-GLUCANOSYLTRANSFERASE GAS1"/>
    <property type="match status" value="1"/>
</dbReference>
<dbReference type="GO" id="GO:0005886">
    <property type="term" value="C:plasma membrane"/>
    <property type="evidence" value="ECO:0007669"/>
    <property type="project" value="TreeGrafter"/>
</dbReference>
<evidence type="ECO:0000313" key="7">
    <source>
        <dbReference type="EMBL" id="KUG00045.1"/>
    </source>
</evidence>
<feature type="region of interest" description="Disordered" evidence="5">
    <location>
        <begin position="449"/>
        <end position="483"/>
    </location>
</feature>
<gene>
    <name evidence="7" type="ORF">AM588_10008765</name>
</gene>
<evidence type="ECO:0000256" key="2">
    <source>
        <dbReference type="ARBA" id="ARBA00022729"/>
    </source>
</evidence>
<organism evidence="7 8">
    <name type="scientific">Phytophthora nicotianae</name>
    <name type="common">Potato buckeye rot agent</name>
    <name type="synonym">Phytophthora parasitica</name>
    <dbReference type="NCBI Taxonomy" id="4792"/>
    <lineage>
        <taxon>Eukaryota</taxon>
        <taxon>Sar</taxon>
        <taxon>Stramenopiles</taxon>
        <taxon>Oomycota</taxon>
        <taxon>Peronosporomycetes</taxon>
        <taxon>Peronosporales</taxon>
        <taxon>Peronosporaceae</taxon>
        <taxon>Phytophthora</taxon>
    </lineage>
</organism>
<dbReference type="Proteomes" id="UP000054636">
    <property type="component" value="Unassembled WGS sequence"/>
</dbReference>
<evidence type="ECO:0000256" key="6">
    <source>
        <dbReference type="SAM" id="SignalP"/>
    </source>
</evidence>
<accession>A0A0W8DV19</accession>
<dbReference type="FunFam" id="3.20.20.80:FF:000086">
    <property type="entry name" value="1,3-beta-glucanosyltransferase"/>
    <property type="match status" value="1"/>
</dbReference>
<comment type="caution">
    <text evidence="7">The sequence shown here is derived from an EMBL/GenBank/DDBJ whole genome shotgun (WGS) entry which is preliminary data.</text>
</comment>
<name>A0A0W8DV19_PHYNI</name>
<evidence type="ECO:0000313" key="8">
    <source>
        <dbReference type="Proteomes" id="UP000054636"/>
    </source>
</evidence>
<dbReference type="GO" id="GO:0042124">
    <property type="term" value="F:1,3-beta-glucanosyltransferase activity"/>
    <property type="evidence" value="ECO:0007669"/>
    <property type="project" value="TreeGrafter"/>
</dbReference>
<keyword evidence="4" id="KW-0325">Glycoprotein</keyword>
<evidence type="ECO:0000256" key="4">
    <source>
        <dbReference type="ARBA" id="ARBA00023180"/>
    </source>
</evidence>
<evidence type="ECO:0000256" key="3">
    <source>
        <dbReference type="ARBA" id="ARBA00023157"/>
    </source>
</evidence>